<keyword evidence="6 8" id="KW-0949">S-adenosyl-L-methionine</keyword>
<proteinExistence type="inferred from homology"/>
<name>A0A4R3K0P3_9PROT</name>
<evidence type="ECO:0000256" key="6">
    <source>
        <dbReference type="ARBA" id="ARBA00022691"/>
    </source>
</evidence>
<dbReference type="Pfam" id="PF08241">
    <property type="entry name" value="Methyltransf_11"/>
    <property type="match status" value="1"/>
</dbReference>
<dbReference type="PANTHER" id="PTHR13090">
    <property type="entry name" value="ARGININE-HYDROXYLASE NDUFAF5, MITOCHONDRIAL"/>
    <property type="match status" value="1"/>
</dbReference>
<dbReference type="GO" id="GO:0102130">
    <property type="term" value="F:malonyl-CoA methyltransferase activity"/>
    <property type="evidence" value="ECO:0007669"/>
    <property type="project" value="UniProtKB-EC"/>
</dbReference>
<keyword evidence="4 8" id="KW-0489">Methyltransferase</keyword>
<evidence type="ECO:0000256" key="5">
    <source>
        <dbReference type="ARBA" id="ARBA00022679"/>
    </source>
</evidence>
<dbReference type="Gene3D" id="3.40.50.150">
    <property type="entry name" value="Vaccinia Virus protein VP39"/>
    <property type="match status" value="1"/>
</dbReference>
<reference evidence="10 11" key="1">
    <citation type="submission" date="2019-03" db="EMBL/GenBank/DDBJ databases">
        <title>Genomic Encyclopedia of Type Strains, Phase IV (KMG-IV): sequencing the most valuable type-strain genomes for metagenomic binning, comparative biology and taxonomic classification.</title>
        <authorList>
            <person name="Goeker M."/>
        </authorList>
    </citation>
    <scope>NUCLEOTIDE SEQUENCE [LARGE SCALE GENOMIC DNA]</scope>
    <source>
        <strain evidence="10 11">DSM 103923</strain>
    </source>
</reference>
<feature type="domain" description="Methyltransferase type 11" evidence="9">
    <location>
        <begin position="47"/>
        <end position="156"/>
    </location>
</feature>
<dbReference type="Proteomes" id="UP000295135">
    <property type="component" value="Unassembled WGS sequence"/>
</dbReference>
<dbReference type="HAMAP" id="MF_00835">
    <property type="entry name" value="BioC"/>
    <property type="match status" value="1"/>
</dbReference>
<dbReference type="PANTHER" id="PTHR13090:SF1">
    <property type="entry name" value="ARGININE-HYDROXYLASE NDUFAF5, MITOCHONDRIAL"/>
    <property type="match status" value="1"/>
</dbReference>
<comment type="function">
    <text evidence="8">Converts the free carboxyl group of a malonyl-thioester to its methyl ester by transfer of a methyl group from S-adenosyl-L-methionine (SAM). It allows to synthesize pimeloyl-ACP via the fatty acid synthetic pathway.</text>
</comment>
<dbReference type="GO" id="GO:0010340">
    <property type="term" value="F:carboxyl-O-methyltransferase activity"/>
    <property type="evidence" value="ECO:0007669"/>
    <property type="project" value="UniProtKB-UniRule"/>
</dbReference>
<dbReference type="EC" id="2.1.1.197" evidence="3 8"/>
<dbReference type="CDD" id="cd02440">
    <property type="entry name" value="AdoMet_MTases"/>
    <property type="match status" value="1"/>
</dbReference>
<comment type="pathway">
    <text evidence="2 8">Cofactor biosynthesis; biotin biosynthesis.</text>
</comment>
<dbReference type="GO" id="GO:0008757">
    <property type="term" value="F:S-adenosylmethionine-dependent methyltransferase activity"/>
    <property type="evidence" value="ECO:0007669"/>
    <property type="project" value="InterPro"/>
</dbReference>
<dbReference type="InterPro" id="IPR050602">
    <property type="entry name" value="Malonyl-ACP_OMT"/>
</dbReference>
<comment type="catalytic activity">
    <reaction evidence="1 8">
        <text>malonyl-[ACP] + S-adenosyl-L-methionine = malonyl-[ACP] methyl ester + S-adenosyl-L-homocysteine</text>
        <dbReference type="Rhea" id="RHEA:17105"/>
        <dbReference type="Rhea" id="RHEA-COMP:9623"/>
        <dbReference type="Rhea" id="RHEA-COMP:9954"/>
        <dbReference type="ChEBI" id="CHEBI:57856"/>
        <dbReference type="ChEBI" id="CHEBI:59789"/>
        <dbReference type="ChEBI" id="CHEBI:78449"/>
        <dbReference type="ChEBI" id="CHEBI:78845"/>
        <dbReference type="EC" id="2.1.1.197"/>
    </reaction>
</comment>
<comment type="caution">
    <text evidence="10">The sequence shown here is derived from an EMBL/GenBank/DDBJ whole genome shotgun (WGS) entry which is preliminary data.</text>
</comment>
<comment type="similarity">
    <text evidence="8">Belongs to the methyltransferase superfamily.</text>
</comment>
<dbReference type="NCBIfam" id="TIGR02072">
    <property type="entry name" value="BioC"/>
    <property type="match status" value="1"/>
</dbReference>
<evidence type="ECO:0000313" key="10">
    <source>
        <dbReference type="EMBL" id="TCS73395.1"/>
    </source>
</evidence>
<dbReference type="AlphaFoldDB" id="A0A4R3K0P3"/>
<dbReference type="SUPFAM" id="SSF53335">
    <property type="entry name" value="S-adenosyl-L-methionine-dependent methyltransferases"/>
    <property type="match status" value="1"/>
</dbReference>
<sequence length="298" mass="33720">MTVKQAIRRAFERAAPTYEAAASLQKEIARRLDDHLEEMKLQPARILDAGCGPGIGFDHLRARYPQAELIGLDLAHAMLLKARGHAVTPTLFGRLAKLWQSVPDVRYVCGDIEALPLAKDSVDMIWSNLALQWMTDLPAAFRQLHRVLRPDGLLLFSSFGPDTLKELRAAFAGLDGHNHVNRFLDMHDVGDMLMHAGFGHPVMEMELITVTYPDLKGVLRELKAIGAHTVQEGGRMGLMGKREWRQLAENYERFRREGRLPATFEVIYGHAWAGRKDKLEDGRQVIEFKIRQRKAGLR</sequence>
<keyword evidence="11" id="KW-1185">Reference proteome</keyword>
<protein>
    <recommendedName>
        <fullName evidence="3 8">Malonyl-[acyl-carrier protein] O-methyltransferase</fullName>
        <shortName evidence="8">Malonyl-ACP O-methyltransferase</shortName>
        <ecNumber evidence="3 8">2.1.1.197</ecNumber>
    </recommendedName>
    <alternativeName>
        <fullName evidence="8">Biotin synthesis protein BioC</fullName>
    </alternativeName>
</protein>
<dbReference type="OrthoDB" id="9760689at2"/>
<organism evidence="10 11">
    <name type="scientific">Sulfuritortus calidifontis</name>
    <dbReference type="NCBI Taxonomy" id="1914471"/>
    <lineage>
        <taxon>Bacteria</taxon>
        <taxon>Pseudomonadati</taxon>
        <taxon>Pseudomonadota</taxon>
        <taxon>Betaproteobacteria</taxon>
        <taxon>Nitrosomonadales</taxon>
        <taxon>Thiobacillaceae</taxon>
        <taxon>Sulfuritortus</taxon>
    </lineage>
</organism>
<evidence type="ECO:0000256" key="2">
    <source>
        <dbReference type="ARBA" id="ARBA00004746"/>
    </source>
</evidence>
<dbReference type="GO" id="GO:0009102">
    <property type="term" value="P:biotin biosynthetic process"/>
    <property type="evidence" value="ECO:0007669"/>
    <property type="project" value="UniProtKB-UniRule"/>
</dbReference>
<evidence type="ECO:0000256" key="7">
    <source>
        <dbReference type="ARBA" id="ARBA00022756"/>
    </source>
</evidence>
<dbReference type="InterPro" id="IPR029063">
    <property type="entry name" value="SAM-dependent_MTases_sf"/>
</dbReference>
<dbReference type="InterPro" id="IPR013216">
    <property type="entry name" value="Methyltransf_11"/>
</dbReference>
<evidence type="ECO:0000256" key="4">
    <source>
        <dbReference type="ARBA" id="ARBA00022603"/>
    </source>
</evidence>
<evidence type="ECO:0000256" key="1">
    <source>
        <dbReference type="ARBA" id="ARBA00000852"/>
    </source>
</evidence>
<dbReference type="UniPathway" id="UPA00078"/>
<accession>A0A4R3K0P3</accession>
<dbReference type="EMBL" id="SLZY01000002">
    <property type="protein sequence ID" value="TCS73395.1"/>
    <property type="molecule type" value="Genomic_DNA"/>
</dbReference>
<dbReference type="InterPro" id="IPR011814">
    <property type="entry name" value="BioC"/>
</dbReference>
<keyword evidence="5 8" id="KW-0808">Transferase</keyword>
<keyword evidence="7 8" id="KW-0093">Biotin biosynthesis</keyword>
<gene>
    <name evidence="8" type="primary">bioC</name>
    <name evidence="10" type="ORF">EDC61_102165</name>
</gene>
<dbReference type="GO" id="GO:0032259">
    <property type="term" value="P:methylation"/>
    <property type="evidence" value="ECO:0007669"/>
    <property type="project" value="UniProtKB-KW"/>
</dbReference>
<evidence type="ECO:0000256" key="3">
    <source>
        <dbReference type="ARBA" id="ARBA00012327"/>
    </source>
</evidence>
<dbReference type="RefSeq" id="WP_126458701.1">
    <property type="nucleotide sequence ID" value="NZ_AP018721.1"/>
</dbReference>
<evidence type="ECO:0000313" key="11">
    <source>
        <dbReference type="Proteomes" id="UP000295135"/>
    </source>
</evidence>
<evidence type="ECO:0000259" key="9">
    <source>
        <dbReference type="Pfam" id="PF08241"/>
    </source>
</evidence>
<evidence type="ECO:0000256" key="8">
    <source>
        <dbReference type="HAMAP-Rule" id="MF_00835"/>
    </source>
</evidence>